<dbReference type="KEGG" id="aja:AJAP_42650"/>
<evidence type="ECO:0000313" key="1">
    <source>
        <dbReference type="EMBL" id="AIG81297.1"/>
    </source>
</evidence>
<dbReference type="EMBL" id="CP008954">
    <property type="protein sequence ID" value="AIG81297.1"/>
    <property type="molecule type" value="Genomic_DNA"/>
</dbReference>
<reference evidence="1 2" key="1">
    <citation type="journal article" date="2014" name="J. Biotechnol.">
        <title>Complete genome sequence of the actinobacterium Amycolatopsis japonica MG417-CF17(T) (=DSM 44213T) producing (S,S)-N,N'-ethylenediaminedisuccinic acid.</title>
        <authorList>
            <person name="Stegmann E."/>
            <person name="Albersmeier A."/>
            <person name="Spohn M."/>
            <person name="Gert H."/>
            <person name="Weber T."/>
            <person name="Wohlleben W."/>
            <person name="Kalinowski J."/>
            <person name="Ruckert C."/>
        </authorList>
    </citation>
    <scope>NUCLEOTIDE SEQUENCE [LARGE SCALE GENOMIC DNA]</scope>
    <source>
        <strain evidence="2">MG417-CF17 (DSM 44213)</strain>
        <plasmid evidence="1">pAmyja1</plasmid>
    </source>
</reference>
<keyword evidence="2" id="KW-1185">Reference proteome</keyword>
<dbReference type="HOGENOM" id="CLU_1802020_0_0_11"/>
<keyword evidence="1" id="KW-0614">Plasmid</keyword>
<evidence type="ECO:0000313" key="2">
    <source>
        <dbReference type="Proteomes" id="UP000028492"/>
    </source>
</evidence>
<dbReference type="Proteomes" id="UP000028492">
    <property type="component" value="Plasmid pAmyja1"/>
</dbReference>
<name>A0A075V4J6_9PSEU</name>
<dbReference type="RefSeq" id="WP_040133676.1">
    <property type="nucleotide sequence ID" value="NZ_CP008954.1"/>
</dbReference>
<proteinExistence type="predicted"/>
<geneLocation type="plasmid" evidence="1 2">
    <name>pAmyja1</name>
</geneLocation>
<protein>
    <submittedName>
        <fullName evidence="1">Uncharacterized protein</fullName>
    </submittedName>
</protein>
<sequence length="143" mass="15478">MTGDRDFPHPLGNIRPAPQPARTEAELLAALGLSADVPATGLSQMCDFCERSKEQRPPRWYYPVKSTVTMNFGGIDVPVDAGILTGTGWVACDHCHAFIAREDFAGLAEELGYAQLEYSAVDQFRKIMLGPGQPLDAGKRGPS</sequence>
<dbReference type="AlphaFoldDB" id="A0A075V4J6"/>
<organism evidence="1 2">
    <name type="scientific">Amycolatopsis japonica</name>
    <dbReference type="NCBI Taxonomy" id="208439"/>
    <lineage>
        <taxon>Bacteria</taxon>
        <taxon>Bacillati</taxon>
        <taxon>Actinomycetota</taxon>
        <taxon>Actinomycetes</taxon>
        <taxon>Pseudonocardiales</taxon>
        <taxon>Pseudonocardiaceae</taxon>
        <taxon>Amycolatopsis</taxon>
        <taxon>Amycolatopsis japonica group</taxon>
    </lineage>
</organism>
<accession>A0A075V4J6</accession>
<gene>
    <name evidence="1" type="ORF">AJAP_42650</name>
</gene>